<protein>
    <submittedName>
        <fullName evidence="2">Uncharacterized protein</fullName>
    </submittedName>
</protein>
<proteinExistence type="predicted"/>
<comment type="caution">
    <text evidence="2">The sequence shown here is derived from an EMBL/GenBank/DDBJ whole genome shotgun (WGS) entry which is preliminary data.</text>
</comment>
<feature type="region of interest" description="Disordered" evidence="1">
    <location>
        <begin position="151"/>
        <end position="210"/>
    </location>
</feature>
<evidence type="ECO:0000256" key="1">
    <source>
        <dbReference type="SAM" id="MobiDB-lite"/>
    </source>
</evidence>
<feature type="region of interest" description="Disordered" evidence="1">
    <location>
        <begin position="263"/>
        <end position="284"/>
    </location>
</feature>
<feature type="region of interest" description="Disordered" evidence="1">
    <location>
        <begin position="93"/>
        <end position="122"/>
    </location>
</feature>
<keyword evidence="3" id="KW-1185">Reference proteome</keyword>
<dbReference type="EMBL" id="JASEJX010000014">
    <property type="protein sequence ID" value="KAK4515793.1"/>
    <property type="molecule type" value="Genomic_DNA"/>
</dbReference>
<dbReference type="RefSeq" id="XP_064682459.1">
    <property type="nucleotide sequence ID" value="XM_064829957.1"/>
</dbReference>
<accession>A0AAN7DEQ5</accession>
<gene>
    <name evidence="2" type="ORF">ATC70_010748</name>
</gene>
<name>A0AAN7DEQ5_9FUNG</name>
<feature type="compositionally biased region" description="Low complexity" evidence="1">
    <location>
        <begin position="156"/>
        <end position="166"/>
    </location>
</feature>
<evidence type="ECO:0000313" key="3">
    <source>
        <dbReference type="Proteomes" id="UP001304243"/>
    </source>
</evidence>
<feature type="compositionally biased region" description="Polar residues" evidence="1">
    <location>
        <begin position="171"/>
        <end position="192"/>
    </location>
</feature>
<organism evidence="2 3">
    <name type="scientific">Mucor velutinosus</name>
    <dbReference type="NCBI Taxonomy" id="708070"/>
    <lineage>
        <taxon>Eukaryota</taxon>
        <taxon>Fungi</taxon>
        <taxon>Fungi incertae sedis</taxon>
        <taxon>Mucoromycota</taxon>
        <taxon>Mucoromycotina</taxon>
        <taxon>Mucoromycetes</taxon>
        <taxon>Mucorales</taxon>
        <taxon>Mucorineae</taxon>
        <taxon>Mucoraceae</taxon>
        <taxon>Mucor</taxon>
    </lineage>
</organism>
<feature type="compositionally biased region" description="Low complexity" evidence="1">
    <location>
        <begin position="193"/>
        <end position="210"/>
    </location>
</feature>
<dbReference type="AlphaFoldDB" id="A0AAN7DEQ5"/>
<reference evidence="2 3" key="1">
    <citation type="submission" date="2022-11" db="EMBL/GenBank/DDBJ databases">
        <title>Mucor velutinosus strain NIH1002 WGS.</title>
        <authorList>
            <person name="Subramanian P."/>
            <person name="Mullikin J.C."/>
            <person name="Segre J.A."/>
            <person name="Zelazny A.M."/>
        </authorList>
    </citation>
    <scope>NUCLEOTIDE SEQUENCE [LARGE SCALE GENOMIC DNA]</scope>
    <source>
        <strain evidence="2 3">NIH1002</strain>
    </source>
</reference>
<sequence>MRSFLHLKSNTHNPNYVIISMALIQSEIYWIWSVLYYVFQSGLATQRSLVHGTSAKKQRSRFRSQSAPASPANYVLKSDDFVQLNEGEQEIAMRRSSLPAPSTSEASIRQRPSVHDEQKGTTCPPIWWQKTRVKLGRAPVHGDAKIITDLPKQIESPLSTPSPSSLHVKEPSNSPVVKRNNATPLSVTPNVNSPLLTPRSSTFPLSSSLSNPNNSVSPPFIYTINEEEVNLSWQASEGSVPAIPEHQQQQRVKKFMSKLNTALKSIPHHHRRNNSSNSKTSLKK</sequence>
<dbReference type="GeneID" id="89954434"/>
<dbReference type="Proteomes" id="UP001304243">
    <property type="component" value="Unassembled WGS sequence"/>
</dbReference>
<evidence type="ECO:0000313" key="2">
    <source>
        <dbReference type="EMBL" id="KAK4515793.1"/>
    </source>
</evidence>